<feature type="compositionally biased region" description="Low complexity" evidence="1">
    <location>
        <begin position="216"/>
        <end position="228"/>
    </location>
</feature>
<reference evidence="3" key="1">
    <citation type="submission" date="2021-12" db="EMBL/GenBank/DDBJ databases">
        <authorList>
            <person name="King R."/>
        </authorList>
    </citation>
    <scope>NUCLEOTIDE SEQUENCE</scope>
</reference>
<evidence type="ECO:0000313" key="4">
    <source>
        <dbReference type="Proteomes" id="UP001152759"/>
    </source>
</evidence>
<keyword evidence="4" id="KW-1185">Reference proteome</keyword>
<accession>A0A9P0A4T9</accession>
<dbReference type="Proteomes" id="UP001152759">
    <property type="component" value="Chromosome 10"/>
</dbReference>
<organism evidence="3 4">
    <name type="scientific">Bemisia tabaci</name>
    <name type="common">Sweetpotato whitefly</name>
    <name type="synonym">Aleurodes tabaci</name>
    <dbReference type="NCBI Taxonomy" id="7038"/>
    <lineage>
        <taxon>Eukaryota</taxon>
        <taxon>Metazoa</taxon>
        <taxon>Ecdysozoa</taxon>
        <taxon>Arthropoda</taxon>
        <taxon>Hexapoda</taxon>
        <taxon>Insecta</taxon>
        <taxon>Pterygota</taxon>
        <taxon>Neoptera</taxon>
        <taxon>Paraneoptera</taxon>
        <taxon>Hemiptera</taxon>
        <taxon>Sternorrhyncha</taxon>
        <taxon>Aleyrodoidea</taxon>
        <taxon>Aleyrodidae</taxon>
        <taxon>Aleyrodinae</taxon>
        <taxon>Bemisia</taxon>
    </lineage>
</organism>
<protein>
    <submittedName>
        <fullName evidence="3">Uncharacterized protein</fullName>
    </submittedName>
</protein>
<feature type="compositionally biased region" description="Basic residues" evidence="1">
    <location>
        <begin position="229"/>
        <end position="239"/>
    </location>
</feature>
<proteinExistence type="predicted"/>
<evidence type="ECO:0000256" key="1">
    <source>
        <dbReference type="SAM" id="MobiDB-lite"/>
    </source>
</evidence>
<dbReference type="AlphaFoldDB" id="A0A9P0A4T9"/>
<evidence type="ECO:0000313" key="3">
    <source>
        <dbReference type="EMBL" id="CAH0383207.1"/>
    </source>
</evidence>
<sequence>MNAMNAFVYFTLAVGLNFMGTADGTFCIEVGEVSALDDENWRREAPKNPQPEVKPGLYLCEHKMGAGRTVRLECTETNYFDRVTIARTYNFYIASNPRLAQGHKLILGNTDVGAAPEVMIVGFNPKQIDAPKLLTSEFCKENSKEVIEFSFKEILPKKDKDAVAIIDALTEYFCCNDVDQCILKNAKDTIGRLFPAMRRVLSGVLSGDYLKPQVARQPSRQPSKSSKQQSKKPSKHRSRSSQVTPVPSPYAGSTISSHSTPKRTSSQKSTEPEISGMAKLQAVMAVLLNKMIDPCILMRETRDRKLTEEIKNSCKVYCQFLNKVTEVFDQNTSAFCVAGYNTKAPCLAIRDGKCSEGVCTCLHKATPNSKKLEPVSMMFCANSYRVSTSATSQCQRMN</sequence>
<feature type="signal peptide" evidence="2">
    <location>
        <begin position="1"/>
        <end position="24"/>
    </location>
</feature>
<keyword evidence="2" id="KW-0732">Signal</keyword>
<feature type="compositionally biased region" description="Polar residues" evidence="1">
    <location>
        <begin position="251"/>
        <end position="269"/>
    </location>
</feature>
<feature type="chain" id="PRO_5040493322" evidence="2">
    <location>
        <begin position="25"/>
        <end position="398"/>
    </location>
</feature>
<evidence type="ECO:0000256" key="2">
    <source>
        <dbReference type="SAM" id="SignalP"/>
    </source>
</evidence>
<dbReference type="EMBL" id="OU963871">
    <property type="protein sequence ID" value="CAH0383207.1"/>
    <property type="molecule type" value="Genomic_DNA"/>
</dbReference>
<gene>
    <name evidence="3" type="ORF">BEMITA_LOCUS2671</name>
</gene>
<feature type="region of interest" description="Disordered" evidence="1">
    <location>
        <begin position="213"/>
        <end position="273"/>
    </location>
</feature>
<name>A0A9P0A4T9_BEMTA</name>